<evidence type="ECO:0000256" key="2">
    <source>
        <dbReference type="ARBA" id="ARBA00004141"/>
    </source>
</evidence>
<evidence type="ECO:0000256" key="10">
    <source>
        <dbReference type="ARBA" id="ARBA00022989"/>
    </source>
</evidence>
<dbReference type="FunFam" id="1.10.287.130:FF:000027">
    <property type="entry name" value="Sensor histidine kinase KdpD"/>
    <property type="match status" value="1"/>
</dbReference>
<dbReference type="InterPro" id="IPR003594">
    <property type="entry name" value="HATPase_dom"/>
</dbReference>
<dbReference type="SUPFAM" id="SSF52540">
    <property type="entry name" value="P-loop containing nucleoside triphosphate hydrolases"/>
    <property type="match status" value="1"/>
</dbReference>
<comment type="subcellular location">
    <subcellularLocation>
        <location evidence="2">Membrane</location>
        <topology evidence="2">Multi-pass membrane protein</topology>
    </subcellularLocation>
</comment>
<evidence type="ECO:0000256" key="4">
    <source>
        <dbReference type="ARBA" id="ARBA00022553"/>
    </source>
</evidence>
<feature type="transmembrane region" description="Helical" evidence="14">
    <location>
        <begin position="476"/>
        <end position="496"/>
    </location>
</feature>
<dbReference type="PANTHER" id="PTHR45569">
    <property type="entry name" value="SENSOR PROTEIN KDPD"/>
    <property type="match status" value="1"/>
</dbReference>
<dbReference type="EC" id="2.7.13.3" evidence="3"/>
<dbReference type="RefSeq" id="WP_061519869.1">
    <property type="nucleotide sequence ID" value="NZ_JRUE01000263.1"/>
</dbReference>
<keyword evidence="6 14" id="KW-0812">Transmembrane</keyword>
<dbReference type="InterPro" id="IPR036890">
    <property type="entry name" value="HATPase_C_sf"/>
</dbReference>
<evidence type="ECO:0000256" key="12">
    <source>
        <dbReference type="ARBA" id="ARBA00023136"/>
    </source>
</evidence>
<evidence type="ECO:0000256" key="1">
    <source>
        <dbReference type="ARBA" id="ARBA00000085"/>
    </source>
</evidence>
<dbReference type="Gene3D" id="3.40.50.300">
    <property type="entry name" value="P-loop containing nucleotide triphosphate hydrolases"/>
    <property type="match status" value="1"/>
</dbReference>
<dbReference type="InterPro" id="IPR027417">
    <property type="entry name" value="P-loop_NTPase"/>
</dbReference>
<dbReference type="Proteomes" id="UP000075680">
    <property type="component" value="Unassembled WGS sequence"/>
</dbReference>
<keyword evidence="10 14" id="KW-1133">Transmembrane helix</keyword>
<dbReference type="PATRIC" id="fig|52133.18.peg.3599"/>
<keyword evidence="12 14" id="KW-0472">Membrane</keyword>
<dbReference type="SUPFAM" id="SSF52402">
    <property type="entry name" value="Adenine nucleotide alpha hydrolases-like"/>
    <property type="match status" value="1"/>
</dbReference>
<dbReference type="InterPro" id="IPR003661">
    <property type="entry name" value="HisK_dim/P_dom"/>
</dbReference>
<accession>A0A150HJ31</accession>
<dbReference type="Pfam" id="PF02518">
    <property type="entry name" value="HATPase_c"/>
    <property type="match status" value="1"/>
</dbReference>
<feature type="transmembrane region" description="Helical" evidence="14">
    <location>
        <begin position="422"/>
        <end position="439"/>
    </location>
</feature>
<evidence type="ECO:0000256" key="6">
    <source>
        <dbReference type="ARBA" id="ARBA00022692"/>
    </source>
</evidence>
<dbReference type="PANTHER" id="PTHR45569:SF1">
    <property type="entry name" value="SENSOR PROTEIN KDPD"/>
    <property type="match status" value="1"/>
</dbReference>
<dbReference type="PROSITE" id="PS50109">
    <property type="entry name" value="HIS_KIN"/>
    <property type="match status" value="1"/>
</dbReference>
<keyword evidence="8" id="KW-0418">Kinase</keyword>
<dbReference type="Pfam" id="PF02702">
    <property type="entry name" value="KdpD"/>
    <property type="match status" value="1"/>
</dbReference>
<dbReference type="Gene3D" id="3.30.450.40">
    <property type="match status" value="1"/>
</dbReference>
<reference evidence="16 17" key="1">
    <citation type="journal article" date="2016" name="Sci. Rep.">
        <title>Genomic and phenotypic characterization of the species Acinetobacter venetianus.</title>
        <authorList>
            <person name="Fondi M."/>
            <person name="Maida I."/>
            <person name="Perrin E."/>
            <person name="Orlandini V."/>
            <person name="La Torre L."/>
            <person name="Bosi E."/>
            <person name="Negroni A."/>
            <person name="Zanaroli G."/>
            <person name="Fava F."/>
            <person name="Decorosi F."/>
            <person name="Giovannetti L."/>
            <person name="Viti C."/>
            <person name="Vaneechoutte M."/>
            <person name="Dijkshoorn L."/>
            <person name="Fani R."/>
        </authorList>
    </citation>
    <scope>NUCLEOTIDE SEQUENCE [LARGE SCALE GENOMIC DNA]</scope>
    <source>
        <strain evidence="16 17">LUH5627</strain>
    </source>
</reference>
<comment type="function">
    <text evidence="13">Member of the two-component regulatory system KdpD/KdpE involved in the regulation of the kdp operon. KdpD may function as a membrane-associated protein kinase that phosphorylates KdpE in response to environmental signals.</text>
</comment>
<keyword evidence="9" id="KW-0067">ATP-binding</keyword>
<dbReference type="GO" id="GO:0005886">
    <property type="term" value="C:plasma membrane"/>
    <property type="evidence" value="ECO:0007669"/>
    <property type="project" value="TreeGrafter"/>
</dbReference>
<evidence type="ECO:0000259" key="15">
    <source>
        <dbReference type="PROSITE" id="PS50109"/>
    </source>
</evidence>
<dbReference type="PRINTS" id="PR00344">
    <property type="entry name" value="BCTRLSENSOR"/>
</dbReference>
<dbReference type="SUPFAM" id="SSF47384">
    <property type="entry name" value="Homodimeric domain of signal transducing histidine kinase"/>
    <property type="match status" value="1"/>
</dbReference>
<dbReference type="InterPro" id="IPR014729">
    <property type="entry name" value="Rossmann-like_a/b/a_fold"/>
</dbReference>
<evidence type="ECO:0000313" key="17">
    <source>
        <dbReference type="Proteomes" id="UP000075680"/>
    </source>
</evidence>
<organism evidence="16 17">
    <name type="scientific">Acinetobacter venetianus</name>
    <dbReference type="NCBI Taxonomy" id="52133"/>
    <lineage>
        <taxon>Bacteria</taxon>
        <taxon>Pseudomonadati</taxon>
        <taxon>Pseudomonadota</taxon>
        <taxon>Gammaproteobacteria</taxon>
        <taxon>Moraxellales</taxon>
        <taxon>Moraxellaceae</taxon>
        <taxon>Acinetobacter</taxon>
    </lineage>
</organism>
<dbReference type="GO" id="GO:0000155">
    <property type="term" value="F:phosphorelay sensor kinase activity"/>
    <property type="evidence" value="ECO:0007669"/>
    <property type="project" value="InterPro"/>
</dbReference>
<dbReference type="SMART" id="SM00388">
    <property type="entry name" value="HisKA"/>
    <property type="match status" value="1"/>
</dbReference>
<dbReference type="FunFam" id="3.40.50.300:FF:000483">
    <property type="entry name" value="Sensor histidine kinase KdpD"/>
    <property type="match status" value="1"/>
</dbReference>
<gene>
    <name evidence="16" type="primary">kdpD_2</name>
    <name evidence="16" type="ORF">AVENLUH5627_03514</name>
</gene>
<dbReference type="InterPro" id="IPR003852">
    <property type="entry name" value="Sig_transdc_His_kinase_KdpD_N"/>
</dbReference>
<dbReference type="InterPro" id="IPR005467">
    <property type="entry name" value="His_kinase_dom"/>
</dbReference>
<comment type="catalytic activity">
    <reaction evidence="1">
        <text>ATP + protein L-histidine = ADP + protein N-phospho-L-histidine.</text>
        <dbReference type="EC" id="2.7.13.3"/>
    </reaction>
</comment>
<evidence type="ECO:0000256" key="9">
    <source>
        <dbReference type="ARBA" id="ARBA00022840"/>
    </source>
</evidence>
<dbReference type="InterPro" id="IPR025201">
    <property type="entry name" value="KdpD_TM"/>
</dbReference>
<name>A0A150HJ31_9GAMM</name>
<dbReference type="InterPro" id="IPR029016">
    <property type="entry name" value="GAF-like_dom_sf"/>
</dbReference>
<evidence type="ECO:0000313" key="16">
    <source>
        <dbReference type="EMBL" id="KXZ62340.1"/>
    </source>
</evidence>
<keyword evidence="7" id="KW-0547">Nucleotide-binding</keyword>
<dbReference type="SUPFAM" id="SSF55874">
    <property type="entry name" value="ATPase domain of HSP90 chaperone/DNA topoisomerase II/histidine kinase"/>
    <property type="match status" value="1"/>
</dbReference>
<keyword evidence="5 16" id="KW-0808">Transferase</keyword>
<dbReference type="InterPro" id="IPR038318">
    <property type="entry name" value="KdpD_sf"/>
</dbReference>
<dbReference type="InterPro" id="IPR036097">
    <property type="entry name" value="HisK_dim/P_sf"/>
</dbReference>
<evidence type="ECO:0000256" key="3">
    <source>
        <dbReference type="ARBA" id="ARBA00012438"/>
    </source>
</evidence>
<proteinExistence type="predicted"/>
<dbReference type="GO" id="GO:0005524">
    <property type="term" value="F:ATP binding"/>
    <property type="evidence" value="ECO:0007669"/>
    <property type="project" value="UniProtKB-KW"/>
</dbReference>
<feature type="transmembrane region" description="Helical" evidence="14">
    <location>
        <begin position="446"/>
        <end position="464"/>
    </location>
</feature>
<protein>
    <recommendedName>
        <fullName evidence="3">histidine kinase</fullName>
        <ecNumber evidence="3">2.7.13.3</ecNumber>
    </recommendedName>
</protein>
<dbReference type="InterPro" id="IPR004358">
    <property type="entry name" value="Sig_transdc_His_kin-like_C"/>
</dbReference>
<evidence type="ECO:0000256" key="7">
    <source>
        <dbReference type="ARBA" id="ARBA00022741"/>
    </source>
</evidence>
<keyword evidence="4" id="KW-0597">Phosphoprotein</keyword>
<dbReference type="Pfam" id="PF00512">
    <property type="entry name" value="HisKA"/>
    <property type="match status" value="1"/>
</dbReference>
<dbReference type="Gene3D" id="3.40.50.620">
    <property type="entry name" value="HUPs"/>
    <property type="match status" value="1"/>
</dbReference>
<comment type="caution">
    <text evidence="16">The sequence shown here is derived from an EMBL/GenBank/DDBJ whole genome shotgun (WGS) entry which is preliminary data.</text>
</comment>
<dbReference type="SMART" id="SM00387">
    <property type="entry name" value="HATPase_c"/>
    <property type="match status" value="1"/>
</dbReference>
<evidence type="ECO:0000256" key="8">
    <source>
        <dbReference type="ARBA" id="ARBA00022777"/>
    </source>
</evidence>
<feature type="domain" description="Histidine kinase" evidence="15">
    <location>
        <begin position="664"/>
        <end position="881"/>
    </location>
</feature>
<dbReference type="InterPro" id="IPR052023">
    <property type="entry name" value="Histidine_kinase_KdpD"/>
</dbReference>
<dbReference type="Gene3D" id="3.30.565.10">
    <property type="entry name" value="Histidine kinase-like ATPase, C-terminal domain"/>
    <property type="match status" value="1"/>
</dbReference>
<dbReference type="Gene3D" id="1.10.287.130">
    <property type="match status" value="1"/>
</dbReference>
<dbReference type="GO" id="GO:0042802">
    <property type="term" value="F:identical protein binding"/>
    <property type="evidence" value="ECO:0007669"/>
    <property type="project" value="UniProtKB-ARBA"/>
</dbReference>
<sequence>MQIDRNNKADAWLAHSQREQSGRLTIFLGAAPGVGKTFAMLSRAHELMRQGHHVLVGVVETHGRADTEALIQGLNVVPKRTVEYQDRFLDEMDLDQILKLKPEIVLVDELAHRNVPNSRHEYRWQDVNELLDAGIDVYSTLNIQHLESLNDVVYQITGIRVTETVPDALLKRLKDIRLVDLPVPELLERMNHGKIYLADVAPHALQGFFKPANLTALRDLAIQTVAGQVDIDYREKFVAQGQIIPIQNHVMLAIDGTEFSDDLVRRAHRIAERRNATWSVISIQKSKIENRQTFAVTKAFNLARKLGADTYLLYSNQIAATILQAAYDHGASNILLGKSAKKSLWQRLSSDHIADQLLEKQHPFEITFVQPLTLIHSDHKAMINLSHHAWLEQGLVFNQREVIESIAIVLLGLMVAAISDRFIGYSDLALIFIVAVLLVAMRARMLITIMSVFICFLLYNYFFIEPRFTFRISAERGVITIITFIVSALLVGRLANQLRAQVLSLRAANSIALQLQELERKLSSCVDIEQVMTVAKQHLESALNAAVWLRIGTFELGDATLFNEKDQIAANWTQKNVQSCGRFTKTLTQSEWWFNSLNLVGGYGVIAIRFNQNPERIDFEQQRLVELMIDDIAQTASRVQLSLQLENSRVVAETEKLRSALLSSVSHDLRSPLAAMIGSADSLKYYGEQMLESDRHELLDTIHIEGERLDRYIQNLLDMTRLGHQGLTLARDWIGVDELIGSATQRLKRYQPNVKINVTLADDLPQLYVHPALIEQAIFNVLENAAKFSPENVPIEVNIQQIETYLQIEIEDQGVGIPEDEREQIFDMFYTMQRGDRGKTGTGLGLSIVKAIIGAHMGSIEALAGTHGQGTLIKIRLPLDQD</sequence>
<dbReference type="FunFam" id="3.30.565.10:FF:000042">
    <property type="entry name" value="Two-component sensor histidine kinase KdpD"/>
    <property type="match status" value="1"/>
</dbReference>
<dbReference type="Gene3D" id="1.20.120.620">
    <property type="entry name" value="Backbone structure of the membrane domain of e. Coli histidine kinase receptor kdpd"/>
    <property type="match status" value="1"/>
</dbReference>
<evidence type="ECO:0000256" key="5">
    <source>
        <dbReference type="ARBA" id="ARBA00022679"/>
    </source>
</evidence>
<dbReference type="Pfam" id="PF13493">
    <property type="entry name" value="DUF4118"/>
    <property type="match status" value="1"/>
</dbReference>
<keyword evidence="11" id="KW-0902">Two-component regulatory system</keyword>
<evidence type="ECO:0000256" key="14">
    <source>
        <dbReference type="SAM" id="Phobius"/>
    </source>
</evidence>
<dbReference type="AlphaFoldDB" id="A0A150HJ31"/>
<dbReference type="EMBL" id="JRUE01000263">
    <property type="protein sequence ID" value="KXZ62340.1"/>
    <property type="molecule type" value="Genomic_DNA"/>
</dbReference>
<evidence type="ECO:0000256" key="13">
    <source>
        <dbReference type="ARBA" id="ARBA00057300"/>
    </source>
</evidence>
<evidence type="ECO:0000256" key="11">
    <source>
        <dbReference type="ARBA" id="ARBA00023012"/>
    </source>
</evidence>
<dbReference type="GO" id="GO:0005737">
    <property type="term" value="C:cytoplasm"/>
    <property type="evidence" value="ECO:0007669"/>
    <property type="project" value="UniProtKB-ARBA"/>
</dbReference>
<dbReference type="CDD" id="cd00082">
    <property type="entry name" value="HisKA"/>
    <property type="match status" value="1"/>
</dbReference>